<organism evidence="2 3">
    <name type="scientific">Nonomuraea deserti</name>
    <dbReference type="NCBI Taxonomy" id="1848322"/>
    <lineage>
        <taxon>Bacteria</taxon>
        <taxon>Bacillati</taxon>
        <taxon>Actinomycetota</taxon>
        <taxon>Actinomycetes</taxon>
        <taxon>Streptosporangiales</taxon>
        <taxon>Streptosporangiaceae</taxon>
        <taxon>Nonomuraea</taxon>
    </lineage>
</organism>
<gene>
    <name evidence="2" type="ORF">E1292_06435</name>
</gene>
<protein>
    <submittedName>
        <fullName evidence="2">Uncharacterized protein</fullName>
    </submittedName>
</protein>
<evidence type="ECO:0000313" key="3">
    <source>
        <dbReference type="Proteomes" id="UP000295258"/>
    </source>
</evidence>
<dbReference type="EMBL" id="SMKO01000010">
    <property type="protein sequence ID" value="TDD11007.1"/>
    <property type="molecule type" value="Genomic_DNA"/>
</dbReference>
<dbReference type="Proteomes" id="UP000295258">
    <property type="component" value="Unassembled WGS sequence"/>
</dbReference>
<dbReference type="AlphaFoldDB" id="A0A4R4W2J9"/>
<keyword evidence="1" id="KW-0472">Membrane</keyword>
<name>A0A4R4W2J9_9ACTN</name>
<evidence type="ECO:0000256" key="1">
    <source>
        <dbReference type="SAM" id="Phobius"/>
    </source>
</evidence>
<keyword evidence="1" id="KW-1133">Transmembrane helix</keyword>
<accession>A0A4R4W2J9</accession>
<keyword evidence="3" id="KW-1185">Reference proteome</keyword>
<evidence type="ECO:0000313" key="2">
    <source>
        <dbReference type="EMBL" id="TDD11007.1"/>
    </source>
</evidence>
<reference evidence="2 3" key="1">
    <citation type="submission" date="2019-03" db="EMBL/GenBank/DDBJ databases">
        <title>Draft genome sequences of novel Actinobacteria.</title>
        <authorList>
            <person name="Sahin N."/>
            <person name="Ay H."/>
            <person name="Saygin H."/>
        </authorList>
    </citation>
    <scope>NUCLEOTIDE SEQUENCE [LARGE SCALE GENOMIC DNA]</scope>
    <source>
        <strain evidence="2 3">KC310</strain>
    </source>
</reference>
<comment type="caution">
    <text evidence="2">The sequence shown here is derived from an EMBL/GenBank/DDBJ whole genome shotgun (WGS) entry which is preliminary data.</text>
</comment>
<feature type="transmembrane region" description="Helical" evidence="1">
    <location>
        <begin position="7"/>
        <end position="27"/>
    </location>
</feature>
<feature type="transmembrane region" description="Helical" evidence="1">
    <location>
        <begin position="33"/>
        <end position="51"/>
    </location>
</feature>
<keyword evidence="1" id="KW-0812">Transmembrane</keyword>
<sequence>MKIRYNPLVGWTFLVLGTVMVLLQLWLLLLGSFSPTIVVGLIFAGVGAVYLRRPYFLVEPQAIVLTAPIGPAERRFHIPTGGSPRLEGNRIVIDEAGGARKVPVRKGMAHPADWAAYTATLPRGPQA</sequence>
<dbReference type="RefSeq" id="WP_132592992.1">
    <property type="nucleotide sequence ID" value="NZ_SMKO01000010.1"/>
</dbReference>
<proteinExistence type="predicted"/>